<dbReference type="PROSITE" id="PS00531">
    <property type="entry name" value="RNASE_T2_2"/>
    <property type="match status" value="1"/>
</dbReference>
<feature type="chain" id="PRO_5046748676" evidence="3">
    <location>
        <begin position="20"/>
        <end position="231"/>
    </location>
</feature>
<organism evidence="4 5">
    <name type="scientific">Novosphingobium aquae</name>
    <dbReference type="NCBI Taxonomy" id="3133435"/>
    <lineage>
        <taxon>Bacteria</taxon>
        <taxon>Pseudomonadati</taxon>
        <taxon>Pseudomonadota</taxon>
        <taxon>Alphaproteobacteria</taxon>
        <taxon>Sphingomonadales</taxon>
        <taxon>Sphingomonadaceae</taxon>
        <taxon>Novosphingobium</taxon>
    </lineage>
</organism>
<dbReference type="InterPro" id="IPR018188">
    <property type="entry name" value="RNase_T2_His_AS_1"/>
</dbReference>
<evidence type="ECO:0000313" key="5">
    <source>
        <dbReference type="Proteomes" id="UP001379235"/>
    </source>
</evidence>
<evidence type="ECO:0000256" key="2">
    <source>
        <dbReference type="RuleBase" id="RU004328"/>
    </source>
</evidence>
<dbReference type="PANTHER" id="PTHR11240">
    <property type="entry name" value="RIBONUCLEASE T2"/>
    <property type="match status" value="1"/>
</dbReference>
<dbReference type="InterPro" id="IPR036430">
    <property type="entry name" value="RNase_T2-like_sf"/>
</dbReference>
<dbReference type="InterPro" id="IPR001568">
    <property type="entry name" value="RNase_T2-like"/>
</dbReference>
<dbReference type="InterPro" id="IPR033130">
    <property type="entry name" value="RNase_T2_His_AS_2"/>
</dbReference>
<name>A0ABU8S8B8_9SPHN</name>
<gene>
    <name evidence="4" type="ORF">WG900_09740</name>
</gene>
<keyword evidence="3" id="KW-0732">Signal</keyword>
<evidence type="ECO:0000256" key="1">
    <source>
        <dbReference type="ARBA" id="ARBA00007469"/>
    </source>
</evidence>
<dbReference type="PANTHER" id="PTHR11240:SF22">
    <property type="entry name" value="RIBONUCLEASE T2"/>
    <property type="match status" value="1"/>
</dbReference>
<dbReference type="Proteomes" id="UP001379235">
    <property type="component" value="Unassembled WGS sequence"/>
</dbReference>
<dbReference type="Pfam" id="PF00445">
    <property type="entry name" value="Ribonuclease_T2"/>
    <property type="match status" value="1"/>
</dbReference>
<protein>
    <submittedName>
        <fullName evidence="4">Ribonuclease T</fullName>
    </submittedName>
</protein>
<reference evidence="4 5" key="1">
    <citation type="submission" date="2024-03" db="EMBL/GenBank/DDBJ databases">
        <authorList>
            <person name="Jo J.-H."/>
        </authorList>
    </citation>
    <scope>NUCLEOTIDE SEQUENCE [LARGE SCALE GENOMIC DNA]</scope>
    <source>
        <strain evidence="4 5">AS3R-12</strain>
    </source>
</reference>
<proteinExistence type="inferred from homology"/>
<dbReference type="EMBL" id="JBBHJY010000004">
    <property type="protein sequence ID" value="MEJ6010198.1"/>
    <property type="molecule type" value="Genomic_DNA"/>
</dbReference>
<dbReference type="PROSITE" id="PS00530">
    <property type="entry name" value="RNASE_T2_1"/>
    <property type="match status" value="1"/>
</dbReference>
<evidence type="ECO:0000256" key="3">
    <source>
        <dbReference type="SAM" id="SignalP"/>
    </source>
</evidence>
<comment type="similarity">
    <text evidence="1 2">Belongs to the RNase T2 family.</text>
</comment>
<dbReference type="RefSeq" id="WP_339966702.1">
    <property type="nucleotide sequence ID" value="NZ_JBBHJY010000004.1"/>
</dbReference>
<dbReference type="SUPFAM" id="SSF55895">
    <property type="entry name" value="Ribonuclease Rh-like"/>
    <property type="match status" value="1"/>
</dbReference>
<feature type="signal peptide" evidence="3">
    <location>
        <begin position="1"/>
        <end position="19"/>
    </location>
</feature>
<comment type="caution">
    <text evidence="4">The sequence shown here is derived from an EMBL/GenBank/DDBJ whole genome shotgun (WGS) entry which is preliminary data.</text>
</comment>
<sequence>MLRGLAYALALWLPGSAMAQAYQCRVPDSISQPAPARPDGPSRTAPIGGFILAASWSPEYCNASRGASGSMQCSGKAGRFGFILHGLWPQSRSGAPPQWCGTGARPSLAEIRRNLCMTPSPQLLEHEWAKHGSCMAPTPDAYFSQAREAWNRITWPDANRLSRKSGLTAGDFRRAFVVANPGWPANAVAIRLSQSGWLREVHLCFNERRKPSTCARGGARDTQAMKIWRGV</sequence>
<accession>A0ABU8S8B8</accession>
<keyword evidence="5" id="KW-1185">Reference proteome</keyword>
<evidence type="ECO:0000313" key="4">
    <source>
        <dbReference type="EMBL" id="MEJ6010198.1"/>
    </source>
</evidence>
<dbReference type="Gene3D" id="3.90.730.10">
    <property type="entry name" value="Ribonuclease T2-like"/>
    <property type="match status" value="1"/>
</dbReference>